<name>A0A1G1Y5U6_9BACT</name>
<evidence type="ECO:0000313" key="4">
    <source>
        <dbReference type="Proteomes" id="UP000178747"/>
    </source>
</evidence>
<feature type="region of interest" description="Disordered" evidence="1">
    <location>
        <begin position="47"/>
        <end position="69"/>
    </location>
</feature>
<feature type="transmembrane region" description="Helical" evidence="2">
    <location>
        <begin position="259"/>
        <end position="278"/>
    </location>
</feature>
<dbReference type="AlphaFoldDB" id="A0A1G1Y5U6"/>
<comment type="caution">
    <text evidence="3">The sequence shown here is derived from an EMBL/GenBank/DDBJ whole genome shotgun (WGS) entry which is preliminary data.</text>
</comment>
<feature type="transmembrane region" description="Helical" evidence="2">
    <location>
        <begin position="351"/>
        <end position="368"/>
    </location>
</feature>
<gene>
    <name evidence="3" type="ORF">A3J62_02360</name>
</gene>
<keyword evidence="2" id="KW-0812">Transmembrane</keyword>
<feature type="transmembrane region" description="Helical" evidence="2">
    <location>
        <begin position="82"/>
        <end position="105"/>
    </location>
</feature>
<organism evidence="3 4">
    <name type="scientific">Candidatus Buchananbacteria bacterium RIFCSPHIGHO2_02_FULL_38_8</name>
    <dbReference type="NCBI Taxonomy" id="1797538"/>
    <lineage>
        <taxon>Bacteria</taxon>
        <taxon>Candidatus Buchananiibacteriota</taxon>
    </lineage>
</organism>
<accession>A0A1G1Y5U6</accession>
<evidence type="ECO:0000313" key="3">
    <source>
        <dbReference type="EMBL" id="OGY47554.1"/>
    </source>
</evidence>
<protein>
    <submittedName>
        <fullName evidence="3">Uncharacterized protein</fullName>
    </submittedName>
</protein>
<dbReference type="EMBL" id="MHIH01000027">
    <property type="protein sequence ID" value="OGY47554.1"/>
    <property type="molecule type" value="Genomic_DNA"/>
</dbReference>
<keyword evidence="2" id="KW-1133">Transmembrane helix</keyword>
<sequence>MSPRKKKLISAVIITTILLIIVFGFVSDVLAQGAGVSAETGHSGVTGEVISGTSITGTTPTPVTSESKTGTESAIGNVVGWILFYIAQFFSYLVNLLIGTMVEVVAYNDFNIDMVKSGWSIVRDVANNFFIIILLVIALGNILRVSQYNRQLLPKLLVMAVLINFSKMFTLILIDFSQIITLWFASAIREVGNQGNIMLYALGLHDLYNIDASTKDWTDSMGLNDQSVIKVMLFAIILSVVAAVVVAIIIIILVYRIVMLWFLVILSPLAFLLTTFPKGQQYAGMWWSELSKYLVVGPVMLFFLYLSFFSKSTLDMSNPSKDTTQNDSLSINTSATTVINAVSNKMKSAEVFDFLIIIGLMVGSLIMGQKTGVAGAQWAGKGVAGLQKWGKRATIGATTGTVGLAGLGAMKTALWIPGARKVPVLGRALGQAADKRAVRLATAKAKTEQDRITTRAQALKVDGMDEKQLRELAKGGDKYARIAATRTMMQQGMFRDDDKANRADNIKFINDTRKLLPPELATAFNDNTKKYNPGLAHETVYKDDQGNFRTDAFASDVRTGKIKAQEMVAALDKTQISELAKAISSSPALKAAGQDNLGKFLLTNVSEKDLGEMNGELTNDLRKEVWKGVDHTSWERQLNAAGEQEITEAGKKMRDKFNKATNFNNITQTFDTTNKSDVESIRNFVANNSGDIGKKMKNITDDFVESFGDLINPSQFKDQAPAIKEKLQKSFEAVINKIKETDITATNKSQYQKKIKHALMSGAKFQESNIDDRKALVTNPVTGATSMREVNFWKRDILKGVMETSSVKDVENMETLSVSPTQLQLAGTHMNVNVIKGLSVSADGSVLASKVANEVRRQAVGKLPASDEAKKADKLKDI</sequence>
<evidence type="ECO:0000256" key="2">
    <source>
        <dbReference type="SAM" id="Phobius"/>
    </source>
</evidence>
<keyword evidence="2" id="KW-0472">Membrane</keyword>
<reference evidence="3 4" key="1">
    <citation type="journal article" date="2016" name="Nat. Commun.">
        <title>Thousands of microbial genomes shed light on interconnected biogeochemical processes in an aquifer system.</title>
        <authorList>
            <person name="Anantharaman K."/>
            <person name="Brown C.T."/>
            <person name="Hug L.A."/>
            <person name="Sharon I."/>
            <person name="Castelle C.J."/>
            <person name="Probst A.J."/>
            <person name="Thomas B.C."/>
            <person name="Singh A."/>
            <person name="Wilkins M.J."/>
            <person name="Karaoz U."/>
            <person name="Brodie E.L."/>
            <person name="Williams K.H."/>
            <person name="Hubbard S.S."/>
            <person name="Banfield J.F."/>
        </authorList>
    </citation>
    <scope>NUCLEOTIDE SEQUENCE [LARGE SCALE GENOMIC DNA]</scope>
</reference>
<proteinExistence type="predicted"/>
<feature type="transmembrane region" description="Helical" evidence="2">
    <location>
        <begin position="125"/>
        <end position="144"/>
    </location>
</feature>
<feature type="transmembrane region" description="Helical" evidence="2">
    <location>
        <begin position="290"/>
        <end position="309"/>
    </location>
</feature>
<dbReference type="Proteomes" id="UP000178747">
    <property type="component" value="Unassembled WGS sequence"/>
</dbReference>
<feature type="compositionally biased region" description="Low complexity" evidence="1">
    <location>
        <begin position="47"/>
        <end position="67"/>
    </location>
</feature>
<evidence type="ECO:0000256" key="1">
    <source>
        <dbReference type="SAM" id="MobiDB-lite"/>
    </source>
</evidence>
<feature type="transmembrane region" description="Helical" evidence="2">
    <location>
        <begin position="231"/>
        <end position="253"/>
    </location>
</feature>